<comment type="function">
    <text evidence="3">The glycine cleavage system catalyzes the degradation of glycine. The H protein shuttles the methylamine group of glycine from the P protein to the T protein.</text>
</comment>
<name>A0ABC9N6P4_BACUC</name>
<dbReference type="AlphaFoldDB" id="A0ABC9N6P4"/>
<dbReference type="PROSITE" id="PS50968">
    <property type="entry name" value="BIOTINYL_LIPOYL"/>
    <property type="match status" value="1"/>
</dbReference>
<dbReference type="InterPro" id="IPR017453">
    <property type="entry name" value="GCV_H_sub"/>
</dbReference>
<comment type="cofactor">
    <cofactor evidence="3">
        <name>(R)-lipoate</name>
        <dbReference type="ChEBI" id="CHEBI:83088"/>
    </cofactor>
    <text evidence="3">Binds 1 lipoyl cofactor covalently.</text>
</comment>
<dbReference type="PANTHER" id="PTHR11715:SF3">
    <property type="entry name" value="GLYCINE CLEAVAGE SYSTEM H PROTEIN-RELATED"/>
    <property type="match status" value="1"/>
</dbReference>
<keyword evidence="7" id="KW-1185">Reference proteome</keyword>
<evidence type="ECO:0000256" key="4">
    <source>
        <dbReference type="PIRSR" id="PIRSR617453-50"/>
    </source>
</evidence>
<keyword evidence="2 3" id="KW-0450">Lipoyl</keyword>
<dbReference type="Pfam" id="PF01597">
    <property type="entry name" value="GCV_H"/>
    <property type="match status" value="1"/>
</dbReference>
<dbReference type="NCBIfam" id="NF002270">
    <property type="entry name" value="PRK01202.1"/>
    <property type="match status" value="1"/>
</dbReference>
<gene>
    <name evidence="3 6" type="primary">gcvH</name>
    <name evidence="6" type="ORF">BACUNI_03950</name>
</gene>
<dbReference type="PROSITE" id="PS00189">
    <property type="entry name" value="LIPOYL"/>
    <property type="match status" value="1"/>
</dbReference>
<proteinExistence type="inferred from homology"/>
<sequence>MIMNFPTNVKYTKEHEWIRLEGDVAYVGITDYAQEQLGDIVFVDIPTEGETLAADEVFGTIEVVKTISDLFLPVTGEILEQNEALADQPELVNQDPYGEGWLIKIKPTADADFDSLLDAEAYKALINE</sequence>
<dbReference type="NCBIfam" id="TIGR00527">
    <property type="entry name" value="gcvH"/>
    <property type="match status" value="1"/>
</dbReference>
<dbReference type="InterPro" id="IPR002930">
    <property type="entry name" value="GCV_H"/>
</dbReference>
<dbReference type="HAMAP" id="MF_00272">
    <property type="entry name" value="GcvH"/>
    <property type="match status" value="1"/>
</dbReference>
<dbReference type="InterPro" id="IPR003016">
    <property type="entry name" value="2-oxoA_DH_lipoyl-BS"/>
</dbReference>
<dbReference type="InterPro" id="IPR011053">
    <property type="entry name" value="Single_hybrid_motif"/>
</dbReference>
<comment type="subunit">
    <text evidence="3">The glycine cleavage system is composed of four proteins: P, T, L and H.</text>
</comment>
<dbReference type="InterPro" id="IPR033753">
    <property type="entry name" value="GCV_H/Fam206"/>
</dbReference>
<dbReference type="Proteomes" id="UP000004110">
    <property type="component" value="Unassembled WGS sequence"/>
</dbReference>
<comment type="similarity">
    <text evidence="1 3">Belongs to the GcvH family.</text>
</comment>
<evidence type="ECO:0000313" key="6">
    <source>
        <dbReference type="EMBL" id="EDO52337.1"/>
    </source>
</evidence>
<dbReference type="PANTHER" id="PTHR11715">
    <property type="entry name" value="GLYCINE CLEAVAGE SYSTEM H PROTEIN"/>
    <property type="match status" value="1"/>
</dbReference>
<dbReference type="CDD" id="cd06848">
    <property type="entry name" value="GCS_H"/>
    <property type="match status" value="1"/>
</dbReference>
<evidence type="ECO:0000313" key="7">
    <source>
        <dbReference type="Proteomes" id="UP000004110"/>
    </source>
</evidence>
<accession>A0ABC9N6P4</accession>
<evidence type="ECO:0000256" key="1">
    <source>
        <dbReference type="ARBA" id="ARBA00009249"/>
    </source>
</evidence>
<evidence type="ECO:0000256" key="2">
    <source>
        <dbReference type="ARBA" id="ARBA00022823"/>
    </source>
</evidence>
<protein>
    <recommendedName>
        <fullName evidence="3">Glycine cleavage system H protein</fullName>
    </recommendedName>
</protein>
<dbReference type="InterPro" id="IPR000089">
    <property type="entry name" value="Biotin_lipoyl"/>
</dbReference>
<reference evidence="6" key="1">
    <citation type="submission" date="2007-06" db="EMBL/GenBank/DDBJ databases">
        <authorList>
            <person name="Fulton L."/>
            <person name="Clifton S."/>
            <person name="Fulton B."/>
            <person name="Xu J."/>
            <person name="Minx P."/>
            <person name="Pepin K.H."/>
            <person name="Johnson M."/>
            <person name="Thiruvilangam P."/>
            <person name="Bhonagiri V."/>
            <person name="Nash W.E."/>
            <person name="Mardis E.R."/>
            <person name="Wilson R.K."/>
        </authorList>
    </citation>
    <scope>NUCLEOTIDE SEQUENCE [LARGE SCALE GENOMIC DNA]</scope>
    <source>
        <strain evidence="6">ATCC 8492</strain>
    </source>
</reference>
<evidence type="ECO:0000259" key="5">
    <source>
        <dbReference type="PROSITE" id="PS50968"/>
    </source>
</evidence>
<organism evidence="6 7">
    <name type="scientific">Bacteroides uniformis (strain ATCC 8492 / DSM 6597 / CCUG 4942 / CIP 103695 / JCM 5828 / KCTC 5204 / NCTC 13054 / VPI 0061)</name>
    <dbReference type="NCBI Taxonomy" id="411479"/>
    <lineage>
        <taxon>Bacteria</taxon>
        <taxon>Pseudomonadati</taxon>
        <taxon>Bacteroidota</taxon>
        <taxon>Bacteroidia</taxon>
        <taxon>Bacteroidales</taxon>
        <taxon>Bacteroidaceae</taxon>
        <taxon>Bacteroides</taxon>
    </lineage>
</organism>
<evidence type="ECO:0000256" key="3">
    <source>
        <dbReference type="HAMAP-Rule" id="MF_00272"/>
    </source>
</evidence>
<comment type="caution">
    <text evidence="6">The sequence shown here is derived from an EMBL/GenBank/DDBJ whole genome shotgun (WGS) entry which is preliminary data.</text>
</comment>
<dbReference type="Gene3D" id="2.40.50.100">
    <property type="match status" value="1"/>
</dbReference>
<feature type="domain" description="Lipoyl-binding" evidence="5">
    <location>
        <begin position="24"/>
        <end position="106"/>
    </location>
</feature>
<feature type="modified residue" description="N6-lipoyllysine" evidence="3 4">
    <location>
        <position position="65"/>
    </location>
</feature>
<dbReference type="GO" id="GO:0019464">
    <property type="term" value="P:glycine decarboxylation via glycine cleavage system"/>
    <property type="evidence" value="ECO:0007669"/>
    <property type="project" value="UniProtKB-UniRule"/>
</dbReference>
<dbReference type="EMBL" id="AAYH02000048">
    <property type="protein sequence ID" value="EDO52337.1"/>
    <property type="molecule type" value="Genomic_DNA"/>
</dbReference>
<dbReference type="SUPFAM" id="SSF51230">
    <property type="entry name" value="Single hybrid motif"/>
    <property type="match status" value="1"/>
</dbReference>
<reference evidence="6" key="2">
    <citation type="submission" date="2013-11" db="EMBL/GenBank/DDBJ databases">
        <title>Draft genome sequence of Bacteroides uniformis (ATCC 8492).</title>
        <authorList>
            <person name="Sudarsanam P."/>
            <person name="Ley R."/>
            <person name="Guruge J."/>
            <person name="Turnbaugh P.J."/>
            <person name="Mahowald M."/>
            <person name="Liep D."/>
            <person name="Gordon J."/>
        </authorList>
    </citation>
    <scope>NUCLEOTIDE SEQUENCE</scope>
    <source>
        <strain evidence="6">ATCC 8492</strain>
    </source>
</reference>